<feature type="domain" description="GGDEF" evidence="5">
    <location>
        <begin position="475"/>
        <end position="604"/>
    </location>
</feature>
<dbReference type="EMBL" id="RAQO01000009">
    <property type="protein sequence ID" value="RKF14552.1"/>
    <property type="molecule type" value="Genomic_DNA"/>
</dbReference>
<dbReference type="Pfam" id="PF07695">
    <property type="entry name" value="7TMR-DISM_7TM"/>
    <property type="match status" value="1"/>
</dbReference>
<keyword evidence="4" id="KW-0472">Membrane</keyword>
<keyword evidence="7" id="KW-1185">Reference proteome</keyword>
<feature type="transmembrane region" description="Helical" evidence="4">
    <location>
        <begin position="258"/>
        <end position="280"/>
    </location>
</feature>
<keyword evidence="4" id="KW-0812">Transmembrane</keyword>
<dbReference type="CDD" id="cd01949">
    <property type="entry name" value="GGDEF"/>
    <property type="match status" value="1"/>
</dbReference>
<dbReference type="InterPro" id="IPR011623">
    <property type="entry name" value="7TMR_DISM_rcpt_extracell_dom1"/>
</dbReference>
<dbReference type="Pfam" id="PF00990">
    <property type="entry name" value="GGDEF"/>
    <property type="match status" value="1"/>
</dbReference>
<dbReference type="Gene3D" id="3.30.70.270">
    <property type="match status" value="1"/>
</dbReference>
<dbReference type="Proteomes" id="UP000286482">
    <property type="component" value="Unassembled WGS sequence"/>
</dbReference>
<dbReference type="InterPro" id="IPR029787">
    <property type="entry name" value="Nucleotide_cyclase"/>
</dbReference>
<evidence type="ECO:0000313" key="7">
    <source>
        <dbReference type="Proteomes" id="UP000286482"/>
    </source>
</evidence>
<feature type="transmembrane region" description="Helical" evidence="4">
    <location>
        <begin position="292"/>
        <end position="309"/>
    </location>
</feature>
<dbReference type="Pfam" id="PF07696">
    <property type="entry name" value="7TMR-DISMED2"/>
    <property type="match status" value="1"/>
</dbReference>
<dbReference type="NCBIfam" id="TIGR00254">
    <property type="entry name" value="GGDEF"/>
    <property type="match status" value="1"/>
</dbReference>
<dbReference type="PROSITE" id="PS50887">
    <property type="entry name" value="GGDEF"/>
    <property type="match status" value="1"/>
</dbReference>
<feature type="transmembrane region" description="Helical" evidence="4">
    <location>
        <begin position="226"/>
        <end position="246"/>
    </location>
</feature>
<accession>A0A420E7Q5</accession>
<dbReference type="PANTHER" id="PTHR45138:SF9">
    <property type="entry name" value="DIGUANYLATE CYCLASE DGCM-RELATED"/>
    <property type="match status" value="1"/>
</dbReference>
<gene>
    <name evidence="6" type="ORF">DBZ36_16520</name>
</gene>
<dbReference type="Gene3D" id="2.60.40.2380">
    <property type="match status" value="1"/>
</dbReference>
<reference evidence="6 7" key="1">
    <citation type="submission" date="2018-09" db="EMBL/GenBank/DDBJ databases">
        <authorList>
            <person name="Wang Z."/>
        </authorList>
    </citation>
    <scope>NUCLEOTIDE SEQUENCE [LARGE SCALE GENOMIC DNA]</scope>
    <source>
        <strain evidence="6 7">ALS 81</strain>
    </source>
</reference>
<feature type="transmembrane region" description="Helical" evidence="4">
    <location>
        <begin position="376"/>
        <end position="399"/>
    </location>
</feature>
<evidence type="ECO:0000313" key="6">
    <source>
        <dbReference type="EMBL" id="RKF14552.1"/>
    </source>
</evidence>
<evidence type="ECO:0000256" key="2">
    <source>
        <dbReference type="ARBA" id="ARBA00012528"/>
    </source>
</evidence>
<dbReference type="OrthoDB" id="5289013at2"/>
<proteinExistence type="predicted"/>
<evidence type="ECO:0000256" key="1">
    <source>
        <dbReference type="ARBA" id="ARBA00001946"/>
    </source>
</evidence>
<feature type="transmembrane region" description="Helical" evidence="4">
    <location>
        <begin position="315"/>
        <end position="334"/>
    </location>
</feature>
<feature type="transmembrane region" description="Helical" evidence="4">
    <location>
        <begin position="198"/>
        <end position="219"/>
    </location>
</feature>
<evidence type="ECO:0000259" key="5">
    <source>
        <dbReference type="PROSITE" id="PS50887"/>
    </source>
</evidence>
<comment type="catalytic activity">
    <reaction evidence="3">
        <text>2 GTP = 3',3'-c-di-GMP + 2 diphosphate</text>
        <dbReference type="Rhea" id="RHEA:24898"/>
        <dbReference type="ChEBI" id="CHEBI:33019"/>
        <dbReference type="ChEBI" id="CHEBI:37565"/>
        <dbReference type="ChEBI" id="CHEBI:58805"/>
        <dbReference type="EC" id="2.7.7.65"/>
    </reaction>
</comment>
<keyword evidence="4" id="KW-1133">Transmembrane helix</keyword>
<evidence type="ECO:0000256" key="3">
    <source>
        <dbReference type="ARBA" id="ARBA00034247"/>
    </source>
</evidence>
<comment type="cofactor">
    <cofactor evidence="1">
        <name>Mg(2+)</name>
        <dbReference type="ChEBI" id="CHEBI:18420"/>
    </cofactor>
</comment>
<feature type="transmembrane region" description="Helical" evidence="4">
    <location>
        <begin position="346"/>
        <end position="364"/>
    </location>
</feature>
<organism evidence="6 7">
    <name type="scientific">Alginatibacterium sediminis</name>
    <dbReference type="NCBI Taxonomy" id="2164068"/>
    <lineage>
        <taxon>Bacteria</taxon>
        <taxon>Pseudomonadati</taxon>
        <taxon>Pseudomonadota</taxon>
        <taxon>Gammaproteobacteria</taxon>
        <taxon>Alteromonadales</taxon>
        <taxon>Alteromonadaceae</taxon>
        <taxon>Alginatibacterium</taxon>
    </lineage>
</organism>
<dbReference type="SMART" id="SM00267">
    <property type="entry name" value="GGDEF"/>
    <property type="match status" value="1"/>
</dbReference>
<sequence>MLKSIVRVKHISVLIFILLFQLVTANLAFALPALKIDNTTNNQRLEGHFKIWHDPAGGALLSDARQAAADDRFKTLESKGSTGSKSGAIWSRFQLHNTGDSPQRLFLEYVDHQLVFLDGYQRNYGNSEFKLVAHQSMLEPFSERLISHPRFVSFVEIGAGETHEFYFRFASDPKGFVYPDLRLWQPDKFRYVQSIEQLGIALLVGGLLLIAIIALVGGFAIKDRIYFAYFFYALAKVIVWPTVLGYTHMYVLRDSFHWSYMSLSGGITIFAGLVFAREFLDTAKKTPRLDKLLWLMIFNSLLLIGAALMRDSAMATGLMTLALLLYPIISVIALRRWAQGSTNGMVYSLAWLILVSGLFAQGLRDLGFVEHNFVSYYWPIVASYLEMIAISLAMGVHLYRLRQSKELAEKSYRHRLETTKEELERVVLERTKELQLAKQTAELEARTDSLTGLRNRRSFFKDAQSMLSSCQRNRQSMAILMFDIDHFKTINDTHGHSSGDVALQTFAASISSEIRESDIFARIGGEEFVLAIRAEIAVAHQSAERLRKVTEHIYVNAGVVQFKFTTSIGIAMIEDDDTIEQVLNRADKALYQAKRLGRNRSMVA</sequence>
<comment type="caution">
    <text evidence="6">The sequence shown here is derived from an EMBL/GenBank/DDBJ whole genome shotgun (WGS) entry which is preliminary data.</text>
</comment>
<dbReference type="InterPro" id="IPR000160">
    <property type="entry name" value="GGDEF_dom"/>
</dbReference>
<dbReference type="InterPro" id="IPR043128">
    <property type="entry name" value="Rev_trsase/Diguanyl_cyclase"/>
</dbReference>
<dbReference type="FunFam" id="3.30.70.270:FF:000001">
    <property type="entry name" value="Diguanylate cyclase domain protein"/>
    <property type="match status" value="1"/>
</dbReference>
<dbReference type="SUPFAM" id="SSF55073">
    <property type="entry name" value="Nucleotide cyclase"/>
    <property type="match status" value="1"/>
</dbReference>
<dbReference type="InterPro" id="IPR050469">
    <property type="entry name" value="Diguanylate_Cyclase"/>
</dbReference>
<dbReference type="AlphaFoldDB" id="A0A420E7Q5"/>
<dbReference type="InterPro" id="IPR011622">
    <property type="entry name" value="7TMR_DISM_rcpt_extracell_dom2"/>
</dbReference>
<name>A0A420E7Q5_9ALTE</name>
<dbReference type="EC" id="2.7.7.65" evidence="2"/>
<dbReference type="PANTHER" id="PTHR45138">
    <property type="entry name" value="REGULATORY COMPONENTS OF SENSORY TRANSDUCTION SYSTEM"/>
    <property type="match status" value="1"/>
</dbReference>
<dbReference type="RefSeq" id="WP_120356363.1">
    <property type="nucleotide sequence ID" value="NZ_RAQO01000009.1"/>
</dbReference>
<evidence type="ECO:0000256" key="4">
    <source>
        <dbReference type="SAM" id="Phobius"/>
    </source>
</evidence>
<dbReference type="GO" id="GO:0052621">
    <property type="term" value="F:diguanylate cyclase activity"/>
    <property type="evidence" value="ECO:0007669"/>
    <property type="project" value="UniProtKB-EC"/>
</dbReference>
<protein>
    <recommendedName>
        <fullName evidence="2">diguanylate cyclase</fullName>
        <ecNumber evidence="2">2.7.7.65</ecNumber>
    </recommendedName>
</protein>